<comment type="similarity">
    <text evidence="1">Belongs to the sigma-70 factor family. ECF subfamily.</text>
</comment>
<dbReference type="Proteomes" id="UP001595681">
    <property type="component" value="Unassembled WGS sequence"/>
</dbReference>
<feature type="domain" description="RNA polymerase sigma factor 70 region 4 type 2" evidence="6">
    <location>
        <begin position="139"/>
        <end position="190"/>
    </location>
</feature>
<keyword evidence="4" id="KW-0804">Transcription</keyword>
<evidence type="ECO:0000313" key="8">
    <source>
        <dbReference type="Proteomes" id="UP001595681"/>
    </source>
</evidence>
<keyword evidence="8" id="KW-1185">Reference proteome</keyword>
<accession>A0ABV7NJZ8</accession>
<proteinExistence type="inferred from homology"/>
<organism evidence="7 8">
    <name type="scientific">Sphingobium rhizovicinum</name>
    <dbReference type="NCBI Taxonomy" id="432308"/>
    <lineage>
        <taxon>Bacteria</taxon>
        <taxon>Pseudomonadati</taxon>
        <taxon>Pseudomonadota</taxon>
        <taxon>Alphaproteobacteria</taxon>
        <taxon>Sphingomonadales</taxon>
        <taxon>Sphingomonadaceae</taxon>
        <taxon>Sphingobium</taxon>
    </lineage>
</organism>
<evidence type="ECO:0000256" key="2">
    <source>
        <dbReference type="ARBA" id="ARBA00023015"/>
    </source>
</evidence>
<dbReference type="SUPFAM" id="SSF88946">
    <property type="entry name" value="Sigma2 domain of RNA polymerase sigma factors"/>
    <property type="match status" value="1"/>
</dbReference>
<protein>
    <submittedName>
        <fullName evidence="7">RNA polymerase sigma factor</fullName>
    </submittedName>
</protein>
<name>A0ABV7NJZ8_9SPHN</name>
<dbReference type="Gene3D" id="1.10.10.10">
    <property type="entry name" value="Winged helix-like DNA-binding domain superfamily/Winged helix DNA-binding domain"/>
    <property type="match status" value="1"/>
</dbReference>
<dbReference type="PANTHER" id="PTHR43133:SF63">
    <property type="entry name" value="RNA POLYMERASE SIGMA FACTOR FECI-RELATED"/>
    <property type="match status" value="1"/>
</dbReference>
<dbReference type="SUPFAM" id="SSF88659">
    <property type="entry name" value="Sigma3 and sigma4 domains of RNA polymerase sigma factors"/>
    <property type="match status" value="1"/>
</dbReference>
<evidence type="ECO:0000259" key="5">
    <source>
        <dbReference type="Pfam" id="PF04542"/>
    </source>
</evidence>
<dbReference type="InterPro" id="IPR039425">
    <property type="entry name" value="RNA_pol_sigma-70-like"/>
</dbReference>
<evidence type="ECO:0000256" key="1">
    <source>
        <dbReference type="ARBA" id="ARBA00010641"/>
    </source>
</evidence>
<gene>
    <name evidence="7" type="ORF">ACFOKF_21155</name>
</gene>
<dbReference type="InterPro" id="IPR013324">
    <property type="entry name" value="RNA_pol_sigma_r3/r4-like"/>
</dbReference>
<evidence type="ECO:0000259" key="6">
    <source>
        <dbReference type="Pfam" id="PF08281"/>
    </source>
</evidence>
<dbReference type="InterPro" id="IPR014284">
    <property type="entry name" value="RNA_pol_sigma-70_dom"/>
</dbReference>
<dbReference type="EMBL" id="JBHRVU010000005">
    <property type="protein sequence ID" value="MFC3443670.1"/>
    <property type="molecule type" value="Genomic_DNA"/>
</dbReference>
<dbReference type="PANTHER" id="PTHR43133">
    <property type="entry name" value="RNA POLYMERASE ECF-TYPE SIGMA FACTO"/>
    <property type="match status" value="1"/>
</dbReference>
<dbReference type="Pfam" id="PF08281">
    <property type="entry name" value="Sigma70_r4_2"/>
    <property type="match status" value="1"/>
</dbReference>
<comment type="caution">
    <text evidence="7">The sequence shown here is derived from an EMBL/GenBank/DDBJ whole genome shotgun (WGS) entry which is preliminary data.</text>
</comment>
<keyword evidence="2" id="KW-0805">Transcription regulation</keyword>
<feature type="domain" description="RNA polymerase sigma-70 region 2" evidence="5">
    <location>
        <begin position="38"/>
        <end position="103"/>
    </location>
</feature>
<dbReference type="InterPro" id="IPR013325">
    <property type="entry name" value="RNA_pol_sigma_r2"/>
</dbReference>
<dbReference type="NCBIfam" id="TIGR02937">
    <property type="entry name" value="sigma70-ECF"/>
    <property type="match status" value="1"/>
</dbReference>
<dbReference type="InterPro" id="IPR036388">
    <property type="entry name" value="WH-like_DNA-bd_sf"/>
</dbReference>
<evidence type="ECO:0000313" key="7">
    <source>
        <dbReference type="EMBL" id="MFC3443670.1"/>
    </source>
</evidence>
<dbReference type="Gene3D" id="1.10.1740.10">
    <property type="match status" value="1"/>
</dbReference>
<reference evidence="8" key="1">
    <citation type="journal article" date="2019" name="Int. J. Syst. Evol. Microbiol.">
        <title>The Global Catalogue of Microorganisms (GCM) 10K type strain sequencing project: providing services to taxonomists for standard genome sequencing and annotation.</title>
        <authorList>
            <consortium name="The Broad Institute Genomics Platform"/>
            <consortium name="The Broad Institute Genome Sequencing Center for Infectious Disease"/>
            <person name="Wu L."/>
            <person name="Ma J."/>
        </authorList>
    </citation>
    <scope>NUCLEOTIDE SEQUENCE [LARGE SCALE GENOMIC DNA]</scope>
    <source>
        <strain evidence="8">CCM 7491</strain>
    </source>
</reference>
<evidence type="ECO:0000256" key="3">
    <source>
        <dbReference type="ARBA" id="ARBA00023082"/>
    </source>
</evidence>
<evidence type="ECO:0000256" key="4">
    <source>
        <dbReference type="ARBA" id="ARBA00023163"/>
    </source>
</evidence>
<keyword evidence="3" id="KW-0731">Sigma factor</keyword>
<dbReference type="InterPro" id="IPR013249">
    <property type="entry name" value="RNA_pol_sigma70_r4_t2"/>
</dbReference>
<dbReference type="Pfam" id="PF04542">
    <property type="entry name" value="Sigma70_r2"/>
    <property type="match status" value="1"/>
</dbReference>
<dbReference type="InterPro" id="IPR007627">
    <property type="entry name" value="RNA_pol_sigma70_r2"/>
</dbReference>
<dbReference type="RefSeq" id="WP_380798515.1">
    <property type="nucleotide sequence ID" value="NZ_JBHRVU010000005.1"/>
</dbReference>
<sequence>MTTMDAEPEADHNIPLWRLRIILIRGMGDPVKGLSDFYQRQHRGLVRYARAVSSDEFGAEDLVQEAWIRCRTIENRESIVDPGHLFRRVLRNLAIDRSRSLARERARSQGGDPDSLHWQAADDRPSAERVVIARSELHILRDALAALDDRTRVAFEMHRFEGARLEDIAAALDISVTRAHELVAAALRHCRTALRQYPDARR</sequence>